<proteinExistence type="predicted"/>
<accession>W9RDJ0</accession>
<evidence type="ECO:0008006" key="3">
    <source>
        <dbReference type="Google" id="ProtNLM"/>
    </source>
</evidence>
<organism evidence="1 2">
    <name type="scientific">Morus notabilis</name>
    <dbReference type="NCBI Taxonomy" id="981085"/>
    <lineage>
        <taxon>Eukaryota</taxon>
        <taxon>Viridiplantae</taxon>
        <taxon>Streptophyta</taxon>
        <taxon>Embryophyta</taxon>
        <taxon>Tracheophyta</taxon>
        <taxon>Spermatophyta</taxon>
        <taxon>Magnoliopsida</taxon>
        <taxon>eudicotyledons</taxon>
        <taxon>Gunneridae</taxon>
        <taxon>Pentapetalae</taxon>
        <taxon>rosids</taxon>
        <taxon>fabids</taxon>
        <taxon>Rosales</taxon>
        <taxon>Moraceae</taxon>
        <taxon>Moreae</taxon>
        <taxon>Morus</taxon>
    </lineage>
</organism>
<dbReference type="EMBL" id="KE344887">
    <property type="protein sequence ID" value="EXB83815.1"/>
    <property type="molecule type" value="Genomic_DNA"/>
</dbReference>
<evidence type="ECO:0000313" key="2">
    <source>
        <dbReference type="Proteomes" id="UP000030645"/>
    </source>
</evidence>
<keyword evidence="2" id="KW-1185">Reference proteome</keyword>
<dbReference type="AlphaFoldDB" id="W9RDJ0"/>
<dbReference type="Proteomes" id="UP000030645">
    <property type="component" value="Unassembled WGS sequence"/>
</dbReference>
<protein>
    <recommendedName>
        <fullName evidence="3">Protein kinase domain-containing protein</fullName>
    </recommendedName>
</protein>
<name>W9RDJ0_9ROSA</name>
<gene>
    <name evidence="1" type="ORF">L484_023420</name>
</gene>
<evidence type="ECO:0000313" key="1">
    <source>
        <dbReference type="EMBL" id="EXB83815.1"/>
    </source>
</evidence>
<reference evidence="2" key="1">
    <citation type="submission" date="2013-01" db="EMBL/GenBank/DDBJ databases">
        <title>Draft Genome Sequence of a Mulberry Tree, Morus notabilis C.K. Schneid.</title>
        <authorList>
            <person name="He N."/>
            <person name="Zhao S."/>
        </authorList>
    </citation>
    <scope>NUCLEOTIDE SEQUENCE</scope>
</reference>
<sequence length="76" mass="8776">MEKTLCDHFKINPFNIRCFEDDTTIAEDDKSLYNILLEYAIGGTLFDFISTSTNFGLHESQARHDQTLPKNRLHAL</sequence>